<dbReference type="KEGG" id="dti:Desti_2305"/>
<dbReference type="InterPro" id="IPR037068">
    <property type="entry name" value="DNA_primase_core_N_sf"/>
</dbReference>
<reference evidence="3" key="1">
    <citation type="submission" date="2012-06" db="EMBL/GenBank/DDBJ databases">
        <title>Complete sequence of chromosome of Desulfomonile tiedjei DSM 6799.</title>
        <authorList>
            <person name="Lucas S."/>
            <person name="Copeland A."/>
            <person name="Lapidus A."/>
            <person name="Glavina del Rio T."/>
            <person name="Dalin E."/>
            <person name="Tice H."/>
            <person name="Bruce D."/>
            <person name="Goodwin L."/>
            <person name="Pitluck S."/>
            <person name="Peters L."/>
            <person name="Ovchinnikova G."/>
            <person name="Zeytun A."/>
            <person name="Lu M."/>
            <person name="Kyrpides N."/>
            <person name="Mavromatis K."/>
            <person name="Ivanova N."/>
            <person name="Brettin T."/>
            <person name="Detter J.C."/>
            <person name="Han C."/>
            <person name="Larimer F."/>
            <person name="Land M."/>
            <person name="Hauser L."/>
            <person name="Markowitz V."/>
            <person name="Cheng J.-F."/>
            <person name="Hugenholtz P."/>
            <person name="Woyke T."/>
            <person name="Wu D."/>
            <person name="Spring S."/>
            <person name="Schroeder M."/>
            <person name="Brambilla E."/>
            <person name="Klenk H.-P."/>
            <person name="Eisen J.A."/>
        </authorList>
    </citation>
    <scope>NUCLEOTIDE SEQUENCE [LARGE SCALE GENOMIC DNA]</scope>
    <source>
        <strain evidence="3">ATCC 49306 / DSM 6799 / DCB-1</strain>
    </source>
</reference>
<dbReference type="CDD" id="cd01029">
    <property type="entry name" value="TOPRIM_primases"/>
    <property type="match status" value="1"/>
</dbReference>
<dbReference type="InterPro" id="IPR006171">
    <property type="entry name" value="TOPRIM_dom"/>
</dbReference>
<dbReference type="EMBL" id="CP003360">
    <property type="protein sequence ID" value="AFM24993.1"/>
    <property type="molecule type" value="Genomic_DNA"/>
</dbReference>
<dbReference type="PANTHER" id="PTHR30313">
    <property type="entry name" value="DNA PRIMASE"/>
    <property type="match status" value="1"/>
</dbReference>
<dbReference type="InterPro" id="IPR034154">
    <property type="entry name" value="TOPRIM_DnaG/twinkle"/>
</dbReference>
<dbReference type="STRING" id="706587.Desti_2305"/>
<dbReference type="AlphaFoldDB" id="I4C602"/>
<dbReference type="OrthoDB" id="9763644at2"/>
<dbReference type="SUPFAM" id="SSF56731">
    <property type="entry name" value="DNA primase core"/>
    <property type="match status" value="1"/>
</dbReference>
<dbReference type="Proteomes" id="UP000006055">
    <property type="component" value="Chromosome"/>
</dbReference>
<dbReference type="PROSITE" id="PS50880">
    <property type="entry name" value="TOPRIM"/>
    <property type="match status" value="1"/>
</dbReference>
<dbReference type="Gene3D" id="3.90.980.10">
    <property type="entry name" value="DNA primase, catalytic core, N-terminal domain"/>
    <property type="match status" value="1"/>
</dbReference>
<dbReference type="eggNOG" id="COG0358">
    <property type="taxonomic scope" value="Bacteria"/>
</dbReference>
<dbReference type="InterPro" id="IPR013264">
    <property type="entry name" value="DNAG_N"/>
</dbReference>
<name>I4C602_DESTA</name>
<dbReference type="RefSeq" id="WP_014810136.1">
    <property type="nucleotide sequence ID" value="NC_018025.1"/>
</dbReference>
<dbReference type="GO" id="GO:0006269">
    <property type="term" value="P:DNA replication, synthesis of primer"/>
    <property type="evidence" value="ECO:0007669"/>
    <property type="project" value="TreeGrafter"/>
</dbReference>
<gene>
    <name evidence="2" type="ordered locus">Desti_2305</name>
</gene>
<protein>
    <submittedName>
        <fullName evidence="2">DNA primase</fullName>
    </submittedName>
</protein>
<feature type="domain" description="Toprim" evidence="1">
    <location>
        <begin position="226"/>
        <end position="309"/>
    </location>
</feature>
<dbReference type="PANTHER" id="PTHR30313:SF2">
    <property type="entry name" value="DNA PRIMASE"/>
    <property type="match status" value="1"/>
</dbReference>
<organism evidence="2 3">
    <name type="scientific">Desulfomonile tiedjei (strain ATCC 49306 / DSM 6799 / DCB-1)</name>
    <dbReference type="NCBI Taxonomy" id="706587"/>
    <lineage>
        <taxon>Bacteria</taxon>
        <taxon>Pseudomonadati</taxon>
        <taxon>Thermodesulfobacteriota</taxon>
        <taxon>Desulfomonilia</taxon>
        <taxon>Desulfomonilales</taxon>
        <taxon>Desulfomonilaceae</taxon>
        <taxon>Desulfomonile</taxon>
    </lineage>
</organism>
<dbReference type="HOGENOM" id="CLU_849238_0_0_7"/>
<evidence type="ECO:0000313" key="3">
    <source>
        <dbReference type="Proteomes" id="UP000006055"/>
    </source>
</evidence>
<evidence type="ECO:0000259" key="1">
    <source>
        <dbReference type="PROSITE" id="PS50880"/>
    </source>
</evidence>
<dbReference type="InterPro" id="IPR050219">
    <property type="entry name" value="DnaG_primase"/>
</dbReference>
<dbReference type="Pfam" id="PF13662">
    <property type="entry name" value="Toprim_4"/>
    <property type="match status" value="1"/>
</dbReference>
<sequence length="327" mass="36637">MSKSKELIDYLDEVSMPELLEKLGKQIRGNKTAAFDREETEPSVHVNQHFCYDYGPGEWIGKLDVIQKILKCSRSEALKKFTALFSLPEFNMDPAKMEIVAKQERISKEYQFLFRSSLKNADIAHKYFAGRGIPESVIKGKVGYITSGSDPSNWDESRNAGLINKNDTFFLFKGRIIIPIVRGDQIVSILGRTTNPDVNPKYMCTAATDPEMPQTLYGLDDVRNESEVYLVEGVTDKWTLEAHGYPAVSTFGTQGLTPARIKELKKTKAEKIIMAMDTDRQSGSGQAAALDKGKALFAAGFDVEIITLPLLDDEDKVDINSFFQRNL</sequence>
<evidence type="ECO:0000313" key="2">
    <source>
        <dbReference type="EMBL" id="AFM24993.1"/>
    </source>
</evidence>
<accession>I4C602</accession>
<dbReference type="GO" id="GO:0005737">
    <property type="term" value="C:cytoplasm"/>
    <property type="evidence" value="ECO:0007669"/>
    <property type="project" value="TreeGrafter"/>
</dbReference>
<dbReference type="Gene3D" id="3.40.1360.10">
    <property type="match status" value="1"/>
</dbReference>
<dbReference type="Pfam" id="PF08275">
    <property type="entry name" value="DNAG_N"/>
    <property type="match status" value="1"/>
</dbReference>
<proteinExistence type="predicted"/>
<keyword evidence="3" id="KW-1185">Reference proteome</keyword>